<dbReference type="Proteomes" id="UP000076584">
    <property type="component" value="Unassembled WGS sequence"/>
</dbReference>
<keyword evidence="3" id="KW-1185">Reference proteome</keyword>
<feature type="region of interest" description="Disordered" evidence="1">
    <location>
        <begin position="98"/>
        <end position="117"/>
    </location>
</feature>
<feature type="compositionally biased region" description="Pro residues" evidence="1">
    <location>
        <begin position="98"/>
        <end position="116"/>
    </location>
</feature>
<gene>
    <name evidence="2" type="ORF">CI238_07776</name>
</gene>
<sequence length="191" mass="21047">LSLSVLSWFPTAGPLLTSPSSFPVARRPSRPLLCFAFPKTKTIIRATNLPISTLVILPPKSNHPRRSFLCRFASIETGLDHSLNSPAVSQLNVLLTTPPPPNPLLQPPPPPQPLPLPLASGRISFISLAPTTNNHDDNPLTLPLLPRRPRSRRRPGLQPPEPRTQCLSTPLAMSATRRRLRRTSSRWPTLS</sequence>
<feature type="non-terminal residue" evidence="2">
    <location>
        <position position="1"/>
    </location>
</feature>
<evidence type="ECO:0000256" key="1">
    <source>
        <dbReference type="SAM" id="MobiDB-lite"/>
    </source>
</evidence>
<protein>
    <submittedName>
        <fullName evidence="2">Uncharacterized protein</fullName>
    </submittedName>
</protein>
<dbReference type="EMBL" id="LFIW01000213">
    <property type="protein sequence ID" value="KZL87620.1"/>
    <property type="molecule type" value="Genomic_DNA"/>
</dbReference>
<evidence type="ECO:0000313" key="3">
    <source>
        <dbReference type="Proteomes" id="UP000076584"/>
    </source>
</evidence>
<evidence type="ECO:0000313" key="2">
    <source>
        <dbReference type="EMBL" id="KZL87620.1"/>
    </source>
</evidence>
<reference evidence="2 3" key="1">
    <citation type="submission" date="2015-06" db="EMBL/GenBank/DDBJ databases">
        <title>Survival trade-offs in plant roots during colonization by closely related pathogenic and mutualistic fungi.</title>
        <authorList>
            <person name="Hacquard S."/>
            <person name="Kracher B."/>
            <person name="Hiruma K."/>
            <person name="Weinman A."/>
            <person name="Muench P."/>
            <person name="Garrido Oter R."/>
            <person name="Ver Loren van Themaat E."/>
            <person name="Dallerey J.-F."/>
            <person name="Damm U."/>
            <person name="Henrissat B."/>
            <person name="Lespinet O."/>
            <person name="Thon M."/>
            <person name="Kemen E."/>
            <person name="McHardy A.C."/>
            <person name="Schulze-Lefert P."/>
            <person name="O'Connell R.J."/>
        </authorList>
    </citation>
    <scope>NUCLEOTIDE SEQUENCE [LARGE SCALE GENOMIC DNA]</scope>
    <source>
        <strain evidence="2 3">MAFF 238704</strain>
    </source>
</reference>
<comment type="caution">
    <text evidence="2">The sequence shown here is derived from an EMBL/GenBank/DDBJ whole genome shotgun (WGS) entry which is preliminary data.</text>
</comment>
<name>A0A161VXS2_COLIC</name>
<accession>A0A161VXS2</accession>
<organism evidence="2 3">
    <name type="scientific">Colletotrichum incanum</name>
    <name type="common">Soybean anthracnose fungus</name>
    <dbReference type="NCBI Taxonomy" id="1573173"/>
    <lineage>
        <taxon>Eukaryota</taxon>
        <taxon>Fungi</taxon>
        <taxon>Dikarya</taxon>
        <taxon>Ascomycota</taxon>
        <taxon>Pezizomycotina</taxon>
        <taxon>Sordariomycetes</taxon>
        <taxon>Hypocreomycetidae</taxon>
        <taxon>Glomerellales</taxon>
        <taxon>Glomerellaceae</taxon>
        <taxon>Colletotrichum</taxon>
        <taxon>Colletotrichum spaethianum species complex</taxon>
    </lineage>
</organism>
<dbReference type="AlphaFoldDB" id="A0A161VXS2"/>
<proteinExistence type="predicted"/>
<feature type="region of interest" description="Disordered" evidence="1">
    <location>
        <begin position="129"/>
        <end position="191"/>
    </location>
</feature>